<keyword evidence="2" id="KW-0732">Signal</keyword>
<protein>
    <submittedName>
        <fullName evidence="3">Uncharacterized protein</fullName>
    </submittedName>
</protein>
<organism evidence="3 4">
    <name type="scientific">Aspergillus granulosus</name>
    <dbReference type="NCBI Taxonomy" id="176169"/>
    <lineage>
        <taxon>Eukaryota</taxon>
        <taxon>Fungi</taxon>
        <taxon>Dikarya</taxon>
        <taxon>Ascomycota</taxon>
        <taxon>Pezizomycotina</taxon>
        <taxon>Eurotiomycetes</taxon>
        <taxon>Eurotiomycetidae</taxon>
        <taxon>Eurotiales</taxon>
        <taxon>Aspergillaceae</taxon>
        <taxon>Aspergillus</taxon>
        <taxon>Aspergillus subgen. Nidulantes</taxon>
    </lineage>
</organism>
<sequence length="123" mass="13656">MHLTDLTLSSLIALVVASYIQQLLQIAKNDRCGNGAISDWYITLMAVSASSHLAARIENRFSYWAYRYVRTGDLKGFDAFSALVVFLQLLVHWVGATTLLGFMSPSAPANYRSIVEVPRMANL</sequence>
<evidence type="ECO:0000313" key="3">
    <source>
        <dbReference type="EMBL" id="KAL2823035.1"/>
    </source>
</evidence>
<dbReference type="EMBL" id="JBFXLT010000001">
    <property type="protein sequence ID" value="KAL2823035.1"/>
    <property type="molecule type" value="Genomic_DNA"/>
</dbReference>
<evidence type="ECO:0000256" key="2">
    <source>
        <dbReference type="SAM" id="SignalP"/>
    </source>
</evidence>
<feature type="transmembrane region" description="Helical" evidence="1">
    <location>
        <begin position="36"/>
        <end position="57"/>
    </location>
</feature>
<proteinExistence type="predicted"/>
<comment type="caution">
    <text evidence="3">The sequence shown here is derived from an EMBL/GenBank/DDBJ whole genome shotgun (WGS) entry which is preliminary data.</text>
</comment>
<accession>A0ABR4I5R0</accession>
<feature type="signal peptide" evidence="2">
    <location>
        <begin position="1"/>
        <end position="17"/>
    </location>
</feature>
<feature type="transmembrane region" description="Helical" evidence="1">
    <location>
        <begin position="77"/>
        <end position="102"/>
    </location>
</feature>
<feature type="chain" id="PRO_5046028152" evidence="2">
    <location>
        <begin position="18"/>
        <end position="123"/>
    </location>
</feature>
<dbReference type="Proteomes" id="UP001610334">
    <property type="component" value="Unassembled WGS sequence"/>
</dbReference>
<keyword evidence="1" id="KW-1133">Transmembrane helix</keyword>
<evidence type="ECO:0000313" key="4">
    <source>
        <dbReference type="Proteomes" id="UP001610334"/>
    </source>
</evidence>
<evidence type="ECO:0000256" key="1">
    <source>
        <dbReference type="SAM" id="Phobius"/>
    </source>
</evidence>
<name>A0ABR4I5R0_9EURO</name>
<keyword evidence="4" id="KW-1185">Reference proteome</keyword>
<gene>
    <name evidence="3" type="ORF">BJX63DRAFT_3944</name>
</gene>
<feature type="transmembrane region" description="Helical" evidence="1">
    <location>
        <begin position="6"/>
        <end position="24"/>
    </location>
</feature>
<reference evidence="3 4" key="1">
    <citation type="submission" date="2024-07" db="EMBL/GenBank/DDBJ databases">
        <title>Section-level genome sequencing and comparative genomics of Aspergillus sections Usti and Cavernicolus.</title>
        <authorList>
            <consortium name="Lawrence Berkeley National Laboratory"/>
            <person name="Nybo J.L."/>
            <person name="Vesth T.C."/>
            <person name="Theobald S."/>
            <person name="Frisvad J.C."/>
            <person name="Larsen T.O."/>
            <person name="Kjaerboelling I."/>
            <person name="Rothschild-Mancinelli K."/>
            <person name="Lyhne E.K."/>
            <person name="Kogle M.E."/>
            <person name="Barry K."/>
            <person name="Clum A."/>
            <person name="Na H."/>
            <person name="Ledsgaard L."/>
            <person name="Lin J."/>
            <person name="Lipzen A."/>
            <person name="Kuo A."/>
            <person name="Riley R."/>
            <person name="Mondo S."/>
            <person name="Labutti K."/>
            <person name="Haridas S."/>
            <person name="Pangalinan J."/>
            <person name="Salamov A.A."/>
            <person name="Simmons B.A."/>
            <person name="Magnuson J.K."/>
            <person name="Chen J."/>
            <person name="Drula E."/>
            <person name="Henrissat B."/>
            <person name="Wiebenga A."/>
            <person name="Lubbers R.J."/>
            <person name="Gomes A.C."/>
            <person name="Makela M.R."/>
            <person name="Stajich J."/>
            <person name="Grigoriev I.V."/>
            <person name="Mortensen U.H."/>
            <person name="De Vries R.P."/>
            <person name="Baker S.E."/>
            <person name="Andersen M.R."/>
        </authorList>
    </citation>
    <scope>NUCLEOTIDE SEQUENCE [LARGE SCALE GENOMIC DNA]</scope>
    <source>
        <strain evidence="3 4">CBS 588.65</strain>
    </source>
</reference>
<keyword evidence="1" id="KW-0812">Transmembrane</keyword>
<keyword evidence="1" id="KW-0472">Membrane</keyword>